<keyword evidence="3" id="KW-1185">Reference proteome</keyword>
<evidence type="ECO:0000256" key="1">
    <source>
        <dbReference type="SAM" id="Phobius"/>
    </source>
</evidence>
<name>A0A7K3WFC6_9ACTN</name>
<feature type="transmembrane region" description="Helical" evidence="1">
    <location>
        <begin position="73"/>
        <end position="92"/>
    </location>
</feature>
<sequence>MSSIDPARVRPPAAVGERRLLVLLAGLGALAGAAAKAADESPWRWAADLGTLPAAWVLAVALLARGAGSARAAAVRSAVFFCAMTVAYYSWAAGVLDFGWSVQLPLWLLLSVTAVPAFGVTVWTATRRAGALPGLLLAFAGAVTLARGAVGRLWAQALSEQLGTRPVQLLADVLVAGFVVLVLPGHRSTRRWAVAALVPLTLLVRLALDARG</sequence>
<feature type="transmembrane region" description="Helical" evidence="1">
    <location>
        <begin position="45"/>
        <end position="64"/>
    </location>
</feature>
<dbReference type="AlphaFoldDB" id="A0A7K3WFC6"/>
<proteinExistence type="predicted"/>
<dbReference type="EMBL" id="JAAGWK010000021">
    <property type="protein sequence ID" value="NEL55191.1"/>
    <property type="molecule type" value="Genomic_DNA"/>
</dbReference>
<dbReference type="Proteomes" id="UP000470470">
    <property type="component" value="Unassembled WGS sequence"/>
</dbReference>
<feature type="transmembrane region" description="Helical" evidence="1">
    <location>
        <begin position="135"/>
        <end position="155"/>
    </location>
</feature>
<accession>A0A7K3WFC6</accession>
<dbReference type="RefSeq" id="WP_152731513.1">
    <property type="nucleotide sequence ID" value="NZ_JAABOZ010000008.1"/>
</dbReference>
<keyword evidence="1" id="KW-0472">Membrane</keyword>
<feature type="transmembrane region" description="Helical" evidence="1">
    <location>
        <begin position="104"/>
        <end position="123"/>
    </location>
</feature>
<organism evidence="2 3">
    <name type="scientific">Goekera deserti</name>
    <dbReference type="NCBI Taxonomy" id="2497753"/>
    <lineage>
        <taxon>Bacteria</taxon>
        <taxon>Bacillati</taxon>
        <taxon>Actinomycetota</taxon>
        <taxon>Actinomycetes</taxon>
        <taxon>Geodermatophilales</taxon>
        <taxon>Geodermatophilaceae</taxon>
        <taxon>Goekera</taxon>
    </lineage>
</organism>
<gene>
    <name evidence="2" type="ORF">G1H19_14425</name>
</gene>
<keyword evidence="1" id="KW-0812">Transmembrane</keyword>
<evidence type="ECO:0000313" key="3">
    <source>
        <dbReference type="Proteomes" id="UP000470470"/>
    </source>
</evidence>
<evidence type="ECO:0008006" key="4">
    <source>
        <dbReference type="Google" id="ProtNLM"/>
    </source>
</evidence>
<comment type="caution">
    <text evidence="2">The sequence shown here is derived from an EMBL/GenBank/DDBJ whole genome shotgun (WGS) entry which is preliminary data.</text>
</comment>
<keyword evidence="1" id="KW-1133">Transmembrane helix</keyword>
<reference evidence="2 3" key="1">
    <citation type="submission" date="2020-02" db="EMBL/GenBank/DDBJ databases">
        <title>The whole genome sequence of CPCC 205119.</title>
        <authorList>
            <person name="Jiang Z."/>
        </authorList>
    </citation>
    <scope>NUCLEOTIDE SEQUENCE [LARGE SCALE GENOMIC DNA]</scope>
    <source>
        <strain evidence="2 3">CPCC 205119</strain>
    </source>
</reference>
<protein>
    <recommendedName>
        <fullName evidence="4">Apolipoprotein N-acyltransferase</fullName>
    </recommendedName>
</protein>
<evidence type="ECO:0000313" key="2">
    <source>
        <dbReference type="EMBL" id="NEL55191.1"/>
    </source>
</evidence>
<feature type="transmembrane region" description="Helical" evidence="1">
    <location>
        <begin position="167"/>
        <end position="185"/>
    </location>
</feature>